<name>A0ABD5UQQ3_9EURY</name>
<dbReference type="Proteomes" id="UP001596296">
    <property type="component" value="Unassembled WGS sequence"/>
</dbReference>
<dbReference type="RefSeq" id="WP_379740759.1">
    <property type="nucleotide sequence ID" value="NZ_JBHSVN010000001.1"/>
</dbReference>
<keyword evidence="2" id="KW-1185">Reference proteome</keyword>
<accession>A0ABD5UQQ3</accession>
<sequence length="81" mass="9032">MLQTKLLLENVDAADVIITADHGNPFGEYTIHGHPEGMLLPCVKKVPWVESDAVDKKAFEPTTNHMNVEDNKTKIQDLGYV</sequence>
<comment type="caution">
    <text evidence="1">The sequence shown here is derived from an EMBL/GenBank/DDBJ whole genome shotgun (WGS) entry which is preliminary data.</text>
</comment>
<evidence type="ECO:0000313" key="1">
    <source>
        <dbReference type="EMBL" id="MFC6891809.1"/>
    </source>
</evidence>
<proteinExistence type="predicted"/>
<protein>
    <recommendedName>
        <fullName evidence="3">Metalloenzyme domain-containing protein</fullName>
    </recommendedName>
</protein>
<dbReference type="AlphaFoldDB" id="A0ABD5UQQ3"/>
<gene>
    <name evidence="1" type="ORF">ACFQE9_04145</name>
</gene>
<evidence type="ECO:0008006" key="3">
    <source>
        <dbReference type="Google" id="ProtNLM"/>
    </source>
</evidence>
<dbReference type="EMBL" id="JBHSXL010000003">
    <property type="protein sequence ID" value="MFC6891809.1"/>
    <property type="molecule type" value="Genomic_DNA"/>
</dbReference>
<organism evidence="1 2">
    <name type="scientific">Halopenitus salinus</name>
    <dbReference type="NCBI Taxonomy" id="1198295"/>
    <lineage>
        <taxon>Archaea</taxon>
        <taxon>Methanobacteriati</taxon>
        <taxon>Methanobacteriota</taxon>
        <taxon>Stenosarchaea group</taxon>
        <taxon>Halobacteria</taxon>
        <taxon>Halobacteriales</taxon>
        <taxon>Haloferacaceae</taxon>
        <taxon>Halopenitus</taxon>
    </lineage>
</organism>
<evidence type="ECO:0000313" key="2">
    <source>
        <dbReference type="Proteomes" id="UP001596296"/>
    </source>
</evidence>
<reference evidence="1 2" key="1">
    <citation type="journal article" date="2019" name="Int. J. Syst. Evol. Microbiol.">
        <title>The Global Catalogue of Microorganisms (GCM) 10K type strain sequencing project: providing services to taxonomists for standard genome sequencing and annotation.</title>
        <authorList>
            <consortium name="The Broad Institute Genomics Platform"/>
            <consortium name="The Broad Institute Genome Sequencing Center for Infectious Disease"/>
            <person name="Wu L."/>
            <person name="Ma J."/>
        </authorList>
    </citation>
    <scope>NUCLEOTIDE SEQUENCE [LARGE SCALE GENOMIC DNA]</scope>
    <source>
        <strain evidence="1 2">SKJ47</strain>
    </source>
</reference>